<evidence type="ECO:0000313" key="1">
    <source>
        <dbReference type="EMBL" id="KCZ53330.1"/>
    </source>
</evidence>
<dbReference type="STRING" id="1280946.HY29_03675"/>
<comment type="caution">
    <text evidence="1">The sequence shown here is derived from an EMBL/GenBank/DDBJ whole genome shotgun (WGS) entry which is preliminary data.</text>
</comment>
<reference evidence="1 2" key="1">
    <citation type="journal article" date="2014" name="Antonie Van Leeuwenhoek">
        <title>Hyphomonas beringensis sp. nov. and Hyphomonas chukchiensis sp. nov., isolated from surface seawater of the Bering Sea and Chukchi Sea.</title>
        <authorList>
            <person name="Li C."/>
            <person name="Lai Q."/>
            <person name="Li G."/>
            <person name="Dong C."/>
            <person name="Wang J."/>
            <person name="Liao Y."/>
            <person name="Shao Z."/>
        </authorList>
    </citation>
    <scope>NUCLEOTIDE SEQUENCE [LARGE SCALE GENOMIC DNA]</scope>
    <source>
        <strain evidence="1 2">25B14_1</strain>
    </source>
</reference>
<dbReference type="AlphaFoldDB" id="A0A062UB21"/>
<evidence type="ECO:0008006" key="3">
    <source>
        <dbReference type="Google" id="ProtNLM"/>
    </source>
</evidence>
<dbReference type="EMBL" id="AWFF01000054">
    <property type="protein sequence ID" value="KCZ53330.1"/>
    <property type="molecule type" value="Genomic_DNA"/>
</dbReference>
<proteinExistence type="predicted"/>
<gene>
    <name evidence="1" type="ORF">HY29_03675</name>
</gene>
<dbReference type="OrthoDB" id="457594at2"/>
<dbReference type="Proteomes" id="UP000027037">
    <property type="component" value="Unassembled WGS sequence"/>
</dbReference>
<protein>
    <recommendedName>
        <fullName evidence="3">DUF3598 domain-containing protein</fullName>
    </recommendedName>
</protein>
<keyword evidence="2" id="KW-1185">Reference proteome</keyword>
<sequence>MQDMFQATRAHQGIWEGTYTHLDLAAQIVDAHKSRVVCEFPESGDVFYRQHIFFEWDDGHTREDSFEGIIRGDRIWYDTPTFSGSSWETHDGLLLLNLQRKDEPGAHFFEIIAMGATGRQRARTWHWFRDGSLFRRTLCDEKRVD</sequence>
<dbReference type="RefSeq" id="WP_034797695.1">
    <property type="nucleotide sequence ID" value="NZ_AWFF01000054.1"/>
</dbReference>
<dbReference type="eggNOG" id="ENOG5032UY7">
    <property type="taxonomic scope" value="Bacteria"/>
</dbReference>
<accession>A0A062UB21</accession>
<evidence type="ECO:0000313" key="2">
    <source>
        <dbReference type="Proteomes" id="UP000027037"/>
    </source>
</evidence>
<organism evidence="1 2">
    <name type="scientific">Hyphomonas beringensis</name>
    <dbReference type="NCBI Taxonomy" id="1280946"/>
    <lineage>
        <taxon>Bacteria</taxon>
        <taxon>Pseudomonadati</taxon>
        <taxon>Pseudomonadota</taxon>
        <taxon>Alphaproteobacteria</taxon>
        <taxon>Hyphomonadales</taxon>
        <taxon>Hyphomonadaceae</taxon>
        <taxon>Hyphomonas</taxon>
    </lineage>
</organism>
<name>A0A062UB21_9PROT</name>